<reference evidence="3 4" key="1">
    <citation type="submission" date="2018-05" db="EMBL/GenBank/DDBJ databases">
        <title>A metagenomic window into the 2 km-deep terrestrial subsurface aquifer revealed taxonomically and functionally diverse microbial community comprising novel uncultured bacterial lineages.</title>
        <authorList>
            <person name="Kadnikov V.V."/>
            <person name="Mardanov A.V."/>
            <person name="Beletsky A.V."/>
            <person name="Banks D."/>
            <person name="Pimenov N.V."/>
            <person name="Frank Y.A."/>
            <person name="Karnachuk O.V."/>
            <person name="Ravin N.V."/>
        </authorList>
    </citation>
    <scope>NUCLEOTIDE SEQUENCE [LARGE SCALE GENOMIC DNA]</scope>
    <source>
        <strain evidence="3">BY5</strain>
    </source>
</reference>
<feature type="transmembrane region" description="Helical" evidence="2">
    <location>
        <begin position="371"/>
        <end position="387"/>
    </location>
</feature>
<keyword evidence="2" id="KW-0812">Transmembrane</keyword>
<evidence type="ECO:0000313" key="3">
    <source>
        <dbReference type="EMBL" id="RCK78828.1"/>
    </source>
</evidence>
<feature type="repeat" description="TPR" evidence="1">
    <location>
        <begin position="591"/>
        <end position="624"/>
    </location>
</feature>
<dbReference type="Proteomes" id="UP000252355">
    <property type="component" value="Unassembled WGS sequence"/>
</dbReference>
<feature type="transmembrane region" description="Helical" evidence="2">
    <location>
        <begin position="33"/>
        <end position="52"/>
    </location>
</feature>
<feature type="transmembrane region" description="Helical" evidence="2">
    <location>
        <begin position="349"/>
        <end position="366"/>
    </location>
</feature>
<feature type="transmembrane region" description="Helical" evidence="2">
    <location>
        <begin position="6"/>
        <end position="26"/>
    </location>
</feature>
<organism evidence="3 4">
    <name type="scientific">Candidatus Ozemobacter sibiricus</name>
    <dbReference type="NCBI Taxonomy" id="2268124"/>
    <lineage>
        <taxon>Bacteria</taxon>
        <taxon>Candidatus Ozemobacteria</taxon>
        <taxon>Candidatus Ozemobacterales</taxon>
        <taxon>Candidatus Ozemobacteraceae</taxon>
        <taxon>Candidatus Ozemobacter</taxon>
    </lineage>
</organism>
<dbReference type="SUPFAM" id="SSF48452">
    <property type="entry name" value="TPR-like"/>
    <property type="match status" value="1"/>
</dbReference>
<feature type="transmembrane region" description="Helical" evidence="2">
    <location>
        <begin position="498"/>
        <end position="516"/>
    </location>
</feature>
<name>A0A367ZL56_9BACT</name>
<sequence length="668" mass="73605">MYTNVFLHQMICGSLLAGLAMLDAFVPARSRRRLLAGIILVAVINILGLHVVHCTRIPSNFMIYYLGAKYQIPHRDFYPLVAAAQGRLHGKSEREKRLAGFLLLADHQVPLPADDLPTADLEALCAEQGVFRAFVHAYFKEQGREVSTAEAFIEDCRAGFIQFADQGFNASPFYVLARQLDPMIHVAVGFPAFYVHLALQLFFVFVAAWVLAKTFAWDAESTMLFLAVWLSSWDFASWGLSGLIGWGWFLPLVVGVFACQRLAPALSGIGIAWSGLVKLFPGLAILPALWVVMARPKRFLEHVRTCEKLFLAALATTLVGVVFSSWLPVSWGGFLEKIHDQFLQKDFSVNYYGVAHFYIAAGLLAARYKHVISWLFLGWLLFFLSSLRGEKAPETLAKIMLFLAAAAGLFLFRVANYYMFLLFPFLFLDDLKIPWCRTATLAFLALNAVLPDYAAIKDITLANQLTVLAKGAWLSLLPVFVLWGFLQSDLIIDEKRALLKNTFLAVCLGAACVIGYELAVARKVNHALTEIDGHEQAGHLDAAIAQAAAAAAAFSEPSLFLRAGDLLEKKGDVATARSMFEQALTLDGSDADALLRMGIIQARAGEIDKARSAFLEAMHHAPADPVIYWNLGLLDNASDPQKAGRFFRIASFIAKGDASFAARKNGAK</sequence>
<keyword evidence="2" id="KW-0472">Membrane</keyword>
<evidence type="ECO:0000256" key="1">
    <source>
        <dbReference type="PROSITE-ProRule" id="PRU00339"/>
    </source>
</evidence>
<feature type="repeat" description="TPR" evidence="1">
    <location>
        <begin position="557"/>
        <end position="590"/>
    </location>
</feature>
<keyword evidence="1" id="KW-0802">TPR repeat</keyword>
<evidence type="ECO:0000313" key="4">
    <source>
        <dbReference type="Proteomes" id="UP000252355"/>
    </source>
</evidence>
<feature type="transmembrane region" description="Helical" evidence="2">
    <location>
        <begin position="399"/>
        <end position="427"/>
    </location>
</feature>
<dbReference type="SMART" id="SM00028">
    <property type="entry name" value="TPR"/>
    <property type="match status" value="2"/>
</dbReference>
<dbReference type="EMBL" id="QOQW01000018">
    <property type="protein sequence ID" value="RCK78828.1"/>
    <property type="molecule type" value="Genomic_DNA"/>
</dbReference>
<protein>
    <submittedName>
        <fullName evidence="3">Uncharacterized protein</fullName>
    </submittedName>
</protein>
<dbReference type="AlphaFoldDB" id="A0A367ZL56"/>
<proteinExistence type="predicted"/>
<dbReference type="InterPro" id="IPR019734">
    <property type="entry name" value="TPR_rpt"/>
</dbReference>
<feature type="transmembrane region" description="Helical" evidence="2">
    <location>
        <begin position="193"/>
        <end position="212"/>
    </location>
</feature>
<comment type="caution">
    <text evidence="3">The sequence shown here is derived from an EMBL/GenBank/DDBJ whole genome shotgun (WGS) entry which is preliminary data.</text>
</comment>
<dbReference type="Gene3D" id="1.25.40.10">
    <property type="entry name" value="Tetratricopeptide repeat domain"/>
    <property type="match status" value="1"/>
</dbReference>
<dbReference type="Pfam" id="PF14559">
    <property type="entry name" value="TPR_19"/>
    <property type="match status" value="1"/>
</dbReference>
<feature type="transmembrane region" description="Helical" evidence="2">
    <location>
        <begin position="224"/>
        <end position="249"/>
    </location>
</feature>
<feature type="transmembrane region" description="Helical" evidence="2">
    <location>
        <begin position="309"/>
        <end position="329"/>
    </location>
</feature>
<dbReference type="PROSITE" id="PS50005">
    <property type="entry name" value="TPR"/>
    <property type="match status" value="2"/>
</dbReference>
<dbReference type="InterPro" id="IPR011990">
    <property type="entry name" value="TPR-like_helical_dom_sf"/>
</dbReference>
<feature type="transmembrane region" description="Helical" evidence="2">
    <location>
        <begin position="269"/>
        <end position="293"/>
    </location>
</feature>
<keyword evidence="2" id="KW-1133">Transmembrane helix</keyword>
<accession>A0A367ZL56</accession>
<feature type="transmembrane region" description="Helical" evidence="2">
    <location>
        <begin position="468"/>
        <end position="486"/>
    </location>
</feature>
<gene>
    <name evidence="3" type="ORF">OZSIB_0978</name>
</gene>
<evidence type="ECO:0000256" key="2">
    <source>
        <dbReference type="SAM" id="Phobius"/>
    </source>
</evidence>